<name>A0A1W2G6V1_REIFA</name>
<keyword evidence="1" id="KW-0489">Methyltransferase</keyword>
<keyword evidence="2" id="KW-1185">Reference proteome</keyword>
<gene>
    <name evidence="1" type="ORF">SAMN04488029_0732</name>
</gene>
<dbReference type="EMBL" id="FWYF01000001">
    <property type="protein sequence ID" value="SMD32387.1"/>
    <property type="molecule type" value="Genomic_DNA"/>
</dbReference>
<dbReference type="OrthoDB" id="9811589at2"/>
<dbReference type="Pfam" id="PF13489">
    <property type="entry name" value="Methyltransf_23"/>
    <property type="match status" value="1"/>
</dbReference>
<keyword evidence="1" id="KW-0808">Transferase</keyword>
<accession>A0A1W2G6V1</accession>
<dbReference type="CDD" id="cd02440">
    <property type="entry name" value="AdoMet_MTases"/>
    <property type="match status" value="1"/>
</dbReference>
<proteinExistence type="predicted"/>
<evidence type="ECO:0000313" key="1">
    <source>
        <dbReference type="EMBL" id="SMD32387.1"/>
    </source>
</evidence>
<evidence type="ECO:0000313" key="2">
    <source>
        <dbReference type="Proteomes" id="UP000192472"/>
    </source>
</evidence>
<dbReference type="Gene3D" id="3.40.50.150">
    <property type="entry name" value="Vaccinia Virus protein VP39"/>
    <property type="match status" value="1"/>
</dbReference>
<dbReference type="RefSeq" id="WP_084371046.1">
    <property type="nucleotide sequence ID" value="NZ_FWYF01000001.1"/>
</dbReference>
<dbReference type="GO" id="GO:0008168">
    <property type="term" value="F:methyltransferase activity"/>
    <property type="evidence" value="ECO:0007669"/>
    <property type="project" value="UniProtKB-KW"/>
</dbReference>
<dbReference type="Proteomes" id="UP000192472">
    <property type="component" value="Unassembled WGS sequence"/>
</dbReference>
<dbReference type="STRING" id="692418.SAMN04488029_0732"/>
<dbReference type="InterPro" id="IPR029063">
    <property type="entry name" value="SAM-dependent_MTases_sf"/>
</dbReference>
<dbReference type="GO" id="GO:0032259">
    <property type="term" value="P:methylation"/>
    <property type="evidence" value="ECO:0007669"/>
    <property type="project" value="UniProtKB-KW"/>
</dbReference>
<dbReference type="SUPFAM" id="SSF53335">
    <property type="entry name" value="S-adenosyl-L-methionine-dependent methyltransferases"/>
    <property type="match status" value="1"/>
</dbReference>
<dbReference type="PANTHER" id="PTHR43861">
    <property type="entry name" value="TRANS-ACONITATE 2-METHYLTRANSFERASE-RELATED"/>
    <property type="match status" value="1"/>
</dbReference>
<protein>
    <submittedName>
        <fullName evidence="1">Methyltransferase domain-containing protein</fullName>
    </submittedName>
</protein>
<reference evidence="1 2" key="1">
    <citation type="submission" date="2017-04" db="EMBL/GenBank/DDBJ databases">
        <authorList>
            <person name="Afonso C.L."/>
            <person name="Miller P.J."/>
            <person name="Scott M.A."/>
            <person name="Spackman E."/>
            <person name="Goraichik I."/>
            <person name="Dimitrov K.M."/>
            <person name="Suarez D.L."/>
            <person name="Swayne D.E."/>
        </authorList>
    </citation>
    <scope>NUCLEOTIDE SEQUENCE [LARGE SCALE GENOMIC DNA]</scope>
    <source>
        <strain evidence="1 2">DSM 26133</strain>
    </source>
</reference>
<sequence length="203" mass="23112">MSDKEFWEDFYSKKKGTLEPSPFATFVFDEIGLAGTLIELGCGNGRDSLFFSERGISVYGIDQCETTISRLNKLSRSNAKFEVRDFTTLDGLGQFDNVYSRFTLHSVSKEQATQTLVWAFQSLNEGGKFCIEVRSIKDELFGQGTEVEKDAFVTDHYRRFIRIDEMLEELKAIGFKIDYSIESKGLAVYKDEDPSIIRIVAVK</sequence>
<dbReference type="AlphaFoldDB" id="A0A1W2G6V1"/>
<organism evidence="1 2">
    <name type="scientific">Reichenbachiella faecimaris</name>
    <dbReference type="NCBI Taxonomy" id="692418"/>
    <lineage>
        <taxon>Bacteria</taxon>
        <taxon>Pseudomonadati</taxon>
        <taxon>Bacteroidota</taxon>
        <taxon>Cytophagia</taxon>
        <taxon>Cytophagales</taxon>
        <taxon>Reichenbachiellaceae</taxon>
        <taxon>Reichenbachiella</taxon>
    </lineage>
</organism>